<gene>
    <name evidence="5" type="primary">bla</name>
    <name evidence="5" type="ORF">LZZ85_01070</name>
</gene>
<protein>
    <recommendedName>
        <fullName evidence="3">beta-lactamase</fullName>
        <ecNumber evidence="3">3.5.2.6</ecNumber>
    </recommendedName>
</protein>
<dbReference type="PANTHER" id="PTHR35333">
    <property type="entry name" value="BETA-LACTAMASE"/>
    <property type="match status" value="1"/>
</dbReference>
<dbReference type="EC" id="3.5.2.6" evidence="3"/>
<comment type="caution">
    <text evidence="5">The sequence shown here is derived from an EMBL/GenBank/DDBJ whole genome shotgun (WGS) entry which is preliminary data.</text>
</comment>
<dbReference type="InterPro" id="IPR012338">
    <property type="entry name" value="Beta-lactam/transpept-like"/>
</dbReference>
<dbReference type="Proteomes" id="UP001165367">
    <property type="component" value="Unassembled WGS sequence"/>
</dbReference>
<dbReference type="PRINTS" id="PR00118">
    <property type="entry name" value="BLACTAMASEA"/>
</dbReference>
<dbReference type="Gene3D" id="3.40.710.10">
    <property type="entry name" value="DD-peptidase/beta-lactamase superfamily"/>
    <property type="match status" value="1"/>
</dbReference>
<dbReference type="NCBIfam" id="NF033103">
    <property type="entry name" value="bla_class_A"/>
    <property type="match status" value="1"/>
</dbReference>
<dbReference type="PANTHER" id="PTHR35333:SF3">
    <property type="entry name" value="BETA-LACTAMASE-TYPE TRANSPEPTIDASE FOLD CONTAINING PROTEIN"/>
    <property type="match status" value="1"/>
</dbReference>
<keyword evidence="6" id="KW-1185">Reference proteome</keyword>
<comment type="similarity">
    <text evidence="2">Belongs to the class-A beta-lactamase family.</text>
</comment>
<evidence type="ECO:0000313" key="6">
    <source>
        <dbReference type="Proteomes" id="UP001165367"/>
    </source>
</evidence>
<evidence type="ECO:0000259" key="4">
    <source>
        <dbReference type="Pfam" id="PF13354"/>
    </source>
</evidence>
<organism evidence="5 6">
    <name type="scientific">Terrimonas ginsenosidimutans</name>
    <dbReference type="NCBI Taxonomy" id="2908004"/>
    <lineage>
        <taxon>Bacteria</taxon>
        <taxon>Pseudomonadati</taxon>
        <taxon>Bacteroidota</taxon>
        <taxon>Chitinophagia</taxon>
        <taxon>Chitinophagales</taxon>
        <taxon>Chitinophagaceae</taxon>
        <taxon>Terrimonas</taxon>
    </lineage>
</organism>
<dbReference type="RefSeq" id="WP_237868069.1">
    <property type="nucleotide sequence ID" value="NZ_JAKLTR010000001.1"/>
</dbReference>
<proteinExistence type="inferred from homology"/>
<dbReference type="InterPro" id="IPR045155">
    <property type="entry name" value="Beta-lactam_cat"/>
</dbReference>
<evidence type="ECO:0000256" key="2">
    <source>
        <dbReference type="ARBA" id="ARBA00009009"/>
    </source>
</evidence>
<evidence type="ECO:0000256" key="1">
    <source>
        <dbReference type="ARBA" id="ARBA00001526"/>
    </source>
</evidence>
<dbReference type="SUPFAM" id="SSF56601">
    <property type="entry name" value="beta-lactamase/transpeptidase-like"/>
    <property type="match status" value="1"/>
</dbReference>
<dbReference type="EMBL" id="JAKLTR010000001">
    <property type="protein sequence ID" value="MCG2612841.1"/>
    <property type="molecule type" value="Genomic_DNA"/>
</dbReference>
<name>A0ABS9KKJ4_9BACT</name>
<dbReference type="Pfam" id="PF13354">
    <property type="entry name" value="Beta-lactamase2"/>
    <property type="match status" value="1"/>
</dbReference>
<evidence type="ECO:0000256" key="3">
    <source>
        <dbReference type="ARBA" id="ARBA00012865"/>
    </source>
</evidence>
<dbReference type="InterPro" id="IPR000871">
    <property type="entry name" value="Beta-lactam_class-A"/>
</dbReference>
<sequence>MELSTQSRSLINILLIISLMFCQSAHSQLTVKEMDSLRANVSRIAGSINARVGVCITQPGSSDSAILYRGDERFPMLSVYKFPIAIAVLKEMDRGNLWMEKYAPYSRDSIFTREEEVYTEANFPGGKVTVGQLLTLMLVRGSNTACDQLLALLKGPANLQNYLRELNVVDMGINATEREVQTDSLRRYDNWTTPVEMNRLLSIAFTESYLTTKNHDFLWDKMAETLTGADRIKGLLPRDIRVAHRTGTGFGSYNDVGIIFLPNGKHLVISVFIAEAVDAPQRCSEAIARIAKLAWDYYSRH</sequence>
<accession>A0ABS9KKJ4</accession>
<reference evidence="5" key="1">
    <citation type="submission" date="2022-01" db="EMBL/GenBank/DDBJ databases">
        <authorList>
            <person name="Jo J.-H."/>
            <person name="Im W.-T."/>
        </authorList>
    </citation>
    <scope>NUCLEOTIDE SEQUENCE</scope>
    <source>
        <strain evidence="5">NA20</strain>
    </source>
</reference>
<evidence type="ECO:0000313" key="5">
    <source>
        <dbReference type="EMBL" id="MCG2612841.1"/>
    </source>
</evidence>
<comment type="catalytic activity">
    <reaction evidence="1">
        <text>a beta-lactam + H2O = a substituted beta-amino acid</text>
        <dbReference type="Rhea" id="RHEA:20401"/>
        <dbReference type="ChEBI" id="CHEBI:15377"/>
        <dbReference type="ChEBI" id="CHEBI:35627"/>
        <dbReference type="ChEBI" id="CHEBI:140347"/>
        <dbReference type="EC" id="3.5.2.6"/>
    </reaction>
</comment>
<feature type="domain" description="Beta-lactamase class A catalytic" evidence="4">
    <location>
        <begin position="62"/>
        <end position="272"/>
    </location>
</feature>